<feature type="compositionally biased region" description="Low complexity" evidence="1">
    <location>
        <begin position="529"/>
        <end position="559"/>
    </location>
</feature>
<feature type="compositionally biased region" description="Basic and acidic residues" evidence="1">
    <location>
        <begin position="147"/>
        <end position="157"/>
    </location>
</feature>
<dbReference type="InterPro" id="IPR002589">
    <property type="entry name" value="Macro_dom"/>
</dbReference>
<dbReference type="GeneID" id="14920914"/>
<keyword evidence="4" id="KW-1185">Reference proteome</keyword>
<dbReference type="PANTHER" id="PTHR11106">
    <property type="entry name" value="GANGLIOSIDE INDUCED DIFFERENTIATION ASSOCIATED PROTEIN 2-RELATED"/>
    <property type="match status" value="1"/>
</dbReference>
<evidence type="ECO:0000259" key="2">
    <source>
        <dbReference type="PROSITE" id="PS51154"/>
    </source>
</evidence>
<dbReference type="OrthoDB" id="6133115at2759"/>
<feature type="compositionally biased region" description="Basic and acidic residues" evidence="1">
    <location>
        <begin position="430"/>
        <end position="445"/>
    </location>
</feature>
<protein>
    <submittedName>
        <fullName evidence="3">MACRO domain containing protein 1, putative</fullName>
    </submittedName>
</protein>
<dbReference type="VEuPathDB" id="AmoebaDB:ACA1_114500"/>
<dbReference type="InterPro" id="IPR043472">
    <property type="entry name" value="Macro_dom-like"/>
</dbReference>
<evidence type="ECO:0000313" key="3">
    <source>
        <dbReference type="EMBL" id="ELR20071.1"/>
    </source>
</evidence>
<feature type="region of interest" description="Disordered" evidence="1">
    <location>
        <begin position="96"/>
        <end position="245"/>
    </location>
</feature>
<feature type="compositionally biased region" description="Basic and acidic residues" evidence="1">
    <location>
        <begin position="115"/>
        <end position="133"/>
    </location>
</feature>
<sequence>MSIHGYSYWTRREPLVPREQMWANEEAKSIDERRRRYRCRDRFVTLEDIPSWPIYRQGIAQRLRQERREKIEAAHRWIAQQREAYRRRCAQHEAKRQRLEAARERKAARQARRQAKLEEKQQKQEDEANKKNVEEEEGEASKQQQVEQEKVEDEKNVEQQQEGEVVEKKAEEETVEEEKKEDSDDDDDDVDDDDDDDEDVTSSDEESELSSSEEEPVFAELPDPDADEEVEEQAPPPTAHFAPDEEINRIVTMWRGDITHLEIDAIVNAANRSMLGGGGIDGAIHRAAGDDLYNECKQLNGCATGHCKITRGYSLPAKYVIHTVGPIGEHPVALRSCYLNCLRVAVANGARSLAFCGISTGIYGYPLYEASHIALKTVRRWLEEGDNRTKFDSIIFCVFLDKERLCYEQLIPLYFPLPGAPYELLPMQPGEEREVPPMVEGKDSSSSDDDDSDDDDDDDDSDDEGEAEKGKGKKTAKGAAPVAPPPPTPNAANVDANAANAEAEVSQLASGTLASQRGSPRHRARAPAEDQTAAAPAANDATSTTTGSDDASTDATPAQ</sequence>
<feature type="compositionally biased region" description="Basic and acidic residues" evidence="1">
    <location>
        <begin position="96"/>
        <end position="107"/>
    </location>
</feature>
<dbReference type="Pfam" id="PF01661">
    <property type="entry name" value="Macro"/>
    <property type="match status" value="1"/>
</dbReference>
<dbReference type="CDD" id="cd02908">
    <property type="entry name" value="Macro_OAADPr_deacetylase"/>
    <property type="match status" value="1"/>
</dbReference>
<feature type="compositionally biased region" description="Acidic residues" evidence="1">
    <location>
        <begin position="183"/>
        <end position="232"/>
    </location>
</feature>
<feature type="compositionally biased region" description="Polar residues" evidence="1">
    <location>
        <begin position="507"/>
        <end position="518"/>
    </location>
</feature>
<dbReference type="Proteomes" id="UP000011083">
    <property type="component" value="Unassembled WGS sequence"/>
</dbReference>
<dbReference type="SUPFAM" id="SSF52949">
    <property type="entry name" value="Macro domain-like"/>
    <property type="match status" value="1"/>
</dbReference>
<dbReference type="AlphaFoldDB" id="L8H6J5"/>
<feature type="region of interest" description="Disordered" evidence="1">
    <location>
        <begin position="425"/>
        <end position="559"/>
    </location>
</feature>
<evidence type="ECO:0000313" key="4">
    <source>
        <dbReference type="Proteomes" id="UP000011083"/>
    </source>
</evidence>
<organism evidence="3 4">
    <name type="scientific">Acanthamoeba castellanii (strain ATCC 30010 / Neff)</name>
    <dbReference type="NCBI Taxonomy" id="1257118"/>
    <lineage>
        <taxon>Eukaryota</taxon>
        <taxon>Amoebozoa</taxon>
        <taxon>Discosea</taxon>
        <taxon>Longamoebia</taxon>
        <taxon>Centramoebida</taxon>
        <taxon>Acanthamoebidae</taxon>
        <taxon>Acanthamoeba</taxon>
    </lineage>
</organism>
<feature type="compositionally biased region" description="Acidic residues" evidence="1">
    <location>
        <begin position="446"/>
        <end position="466"/>
    </location>
</feature>
<reference evidence="3 4" key="1">
    <citation type="journal article" date="2013" name="Genome Biol.">
        <title>Genome of Acanthamoeba castellanii highlights extensive lateral gene transfer and early evolution of tyrosine kinase signaling.</title>
        <authorList>
            <person name="Clarke M."/>
            <person name="Lohan A.J."/>
            <person name="Liu B."/>
            <person name="Lagkouvardos I."/>
            <person name="Roy S."/>
            <person name="Zafar N."/>
            <person name="Bertelli C."/>
            <person name="Schilde C."/>
            <person name="Kianianmomeni A."/>
            <person name="Burglin T.R."/>
            <person name="Frech C."/>
            <person name="Turcotte B."/>
            <person name="Kopec K.O."/>
            <person name="Synnott J.M."/>
            <person name="Choo C."/>
            <person name="Paponov I."/>
            <person name="Finkler A."/>
            <person name="Soon Heng Tan C."/>
            <person name="Hutchins A.P."/>
            <person name="Weinmeier T."/>
            <person name="Rattei T."/>
            <person name="Chu J.S."/>
            <person name="Gimenez G."/>
            <person name="Irimia M."/>
            <person name="Rigden D.J."/>
            <person name="Fitzpatrick D.A."/>
            <person name="Lorenzo-Morales J."/>
            <person name="Bateman A."/>
            <person name="Chiu C.H."/>
            <person name="Tang P."/>
            <person name="Hegemann P."/>
            <person name="Fromm H."/>
            <person name="Raoult D."/>
            <person name="Greub G."/>
            <person name="Miranda-Saavedra D."/>
            <person name="Chen N."/>
            <person name="Nash P."/>
            <person name="Ginger M.L."/>
            <person name="Horn M."/>
            <person name="Schaap P."/>
            <person name="Caler L."/>
            <person name="Loftus B."/>
        </authorList>
    </citation>
    <scope>NUCLEOTIDE SEQUENCE [LARGE SCALE GENOMIC DNA]</scope>
    <source>
        <strain evidence="3 4">Neff</strain>
    </source>
</reference>
<dbReference type="PROSITE" id="PS51154">
    <property type="entry name" value="MACRO"/>
    <property type="match status" value="1"/>
</dbReference>
<dbReference type="Gene3D" id="3.40.220.10">
    <property type="entry name" value="Leucine Aminopeptidase, subunit E, domain 1"/>
    <property type="match status" value="1"/>
</dbReference>
<accession>L8H6J5</accession>
<name>L8H6J5_ACACF</name>
<proteinExistence type="predicted"/>
<dbReference type="SMART" id="SM00506">
    <property type="entry name" value="A1pp"/>
    <property type="match status" value="1"/>
</dbReference>
<dbReference type="EMBL" id="KB007926">
    <property type="protein sequence ID" value="ELR20071.1"/>
    <property type="molecule type" value="Genomic_DNA"/>
</dbReference>
<gene>
    <name evidence="3" type="ORF">ACA1_114500</name>
</gene>
<dbReference type="RefSeq" id="XP_004342181.1">
    <property type="nucleotide sequence ID" value="XM_004342132.1"/>
</dbReference>
<feature type="compositionally biased region" description="Low complexity" evidence="1">
    <location>
        <begin position="490"/>
        <end position="505"/>
    </location>
</feature>
<evidence type="ECO:0000256" key="1">
    <source>
        <dbReference type="SAM" id="MobiDB-lite"/>
    </source>
</evidence>
<dbReference type="PANTHER" id="PTHR11106:SF27">
    <property type="entry name" value="MACRO DOMAIN-CONTAINING PROTEIN"/>
    <property type="match status" value="1"/>
</dbReference>
<feature type="domain" description="Macro" evidence="2">
    <location>
        <begin position="238"/>
        <end position="415"/>
    </location>
</feature>
<dbReference type="KEGG" id="acan:ACA1_114500"/>
<feature type="compositionally biased region" description="Basic and acidic residues" evidence="1">
    <location>
        <begin position="165"/>
        <end position="182"/>
    </location>
</feature>